<dbReference type="OrthoDB" id="9815212at2"/>
<accession>A0A238L8N6</accession>
<dbReference type="Pfam" id="PF09608">
    <property type="entry name" value="Alph_Pro_TM"/>
    <property type="match status" value="1"/>
</dbReference>
<dbReference type="RefSeq" id="WP_093990273.1">
    <property type="nucleotide sequence ID" value="NZ_FXZK01000001.1"/>
</dbReference>
<proteinExistence type="predicted"/>
<gene>
    <name evidence="2" type="ORF">LOM8899_00170</name>
</gene>
<keyword evidence="1" id="KW-0472">Membrane</keyword>
<sequence>MIRLLLAIIFWAGAVQAEEIVMSLSQDEVAITTVFDGSDILIYGAIKRDRPTQDLAPLEVVISVSGPLQPVIVRHKERRFGIWVNTSAVTVDAAPSFYAVASTGPLPDVLSETEDLRHSVSIGRAIRSVGADVMNSSDYSEALIRIRAGDDLYQRRDSNVDFDEETLFSTSISLPANLVEGDYPTRIFLTRDKEVVDRYDTVIHVQKVGLERWLYNLSRQQPMVYGFLSLLIAVAAGWSASAAFAMLRR</sequence>
<dbReference type="EMBL" id="FXZK01000001">
    <property type="protein sequence ID" value="SMY06049.1"/>
    <property type="molecule type" value="Genomic_DNA"/>
</dbReference>
<keyword evidence="1" id="KW-1133">Transmembrane helix</keyword>
<keyword evidence="1 2" id="KW-0812">Transmembrane</keyword>
<evidence type="ECO:0000313" key="3">
    <source>
        <dbReference type="Proteomes" id="UP000201613"/>
    </source>
</evidence>
<evidence type="ECO:0000256" key="1">
    <source>
        <dbReference type="SAM" id="Phobius"/>
    </source>
</evidence>
<evidence type="ECO:0000313" key="2">
    <source>
        <dbReference type="EMBL" id="SMY06049.1"/>
    </source>
</evidence>
<reference evidence="3" key="1">
    <citation type="submission" date="2017-05" db="EMBL/GenBank/DDBJ databases">
        <authorList>
            <person name="Rodrigo-Torres L."/>
            <person name="Arahal R. D."/>
            <person name="Lucena T."/>
        </authorList>
    </citation>
    <scope>NUCLEOTIDE SEQUENCE [LARGE SCALE GENOMIC DNA]</scope>
    <source>
        <strain evidence="3">CECT 8899</strain>
    </source>
</reference>
<dbReference type="InterPro" id="IPR019088">
    <property type="entry name" value="CHP02186-rel_TM"/>
</dbReference>
<keyword evidence="3" id="KW-1185">Reference proteome</keyword>
<organism evidence="2 3">
    <name type="scientific">Flavimaricola marinus</name>
    <dbReference type="NCBI Taxonomy" id="1819565"/>
    <lineage>
        <taxon>Bacteria</taxon>
        <taxon>Pseudomonadati</taxon>
        <taxon>Pseudomonadota</taxon>
        <taxon>Alphaproteobacteria</taxon>
        <taxon>Rhodobacterales</taxon>
        <taxon>Paracoccaceae</taxon>
        <taxon>Flavimaricola</taxon>
    </lineage>
</organism>
<protein>
    <submittedName>
        <fullName evidence="2">Putative transmembrane protein (Alph_Pro_TM)</fullName>
    </submittedName>
</protein>
<dbReference type="Proteomes" id="UP000201613">
    <property type="component" value="Unassembled WGS sequence"/>
</dbReference>
<dbReference type="AlphaFoldDB" id="A0A238L8N6"/>
<name>A0A238L8N6_9RHOB</name>
<feature type="transmembrane region" description="Helical" evidence="1">
    <location>
        <begin position="224"/>
        <end position="247"/>
    </location>
</feature>